<dbReference type="InterPro" id="IPR029062">
    <property type="entry name" value="Class_I_gatase-like"/>
</dbReference>
<accession>N9M030</accession>
<dbReference type="NCBIfam" id="NF005458">
    <property type="entry name" value="PRK07053.1"/>
    <property type="match status" value="1"/>
</dbReference>
<dbReference type="Pfam" id="PF00117">
    <property type="entry name" value="GATase"/>
    <property type="match status" value="1"/>
</dbReference>
<dbReference type="Proteomes" id="UP000023774">
    <property type="component" value="Unassembled WGS sequence"/>
</dbReference>
<dbReference type="CDD" id="cd01741">
    <property type="entry name" value="GATase1_1"/>
    <property type="match status" value="1"/>
</dbReference>
<dbReference type="PANTHER" id="PTHR42695">
    <property type="entry name" value="GLUTAMINE AMIDOTRANSFERASE YLR126C-RELATED"/>
    <property type="match status" value="1"/>
</dbReference>
<keyword evidence="3" id="KW-1185">Reference proteome</keyword>
<sequence>MTMLNLDHFPDTVYAIQHLAFEDLGAWEDVFYQLGLRVRYFEAGIDDLRKAYEHPGLTVILGGPIGVYETENFPFLQAEIDLLKVRLDKNLPTLGICLGAQLIAHALGAKVYAGQSKEMGWSKLSLAAIENNPLRNLENIEVLHWHGDTFDLPEQAELLASTELYANQAFRIGSNILALQFHPEVASDSLEKWLIGHSCELSQAKIDIPALRAANLQFAPVLEITSQTVLKQYLAQLNIVS</sequence>
<gene>
    <name evidence="2" type="ORF">F906_01470</name>
</gene>
<organism evidence="2 3">
    <name type="scientific">Acinetobacter pseudolwoffii</name>
    <dbReference type="NCBI Taxonomy" id="2053287"/>
    <lineage>
        <taxon>Bacteria</taxon>
        <taxon>Pseudomonadati</taxon>
        <taxon>Pseudomonadota</taxon>
        <taxon>Gammaproteobacteria</taxon>
        <taxon>Moraxellales</taxon>
        <taxon>Moraxellaceae</taxon>
        <taxon>Acinetobacter</taxon>
    </lineage>
</organism>
<dbReference type="InterPro" id="IPR017926">
    <property type="entry name" value="GATASE"/>
</dbReference>
<protein>
    <recommendedName>
        <fullName evidence="1">Glutamine amidotransferase domain-containing protein</fullName>
    </recommendedName>
</protein>
<dbReference type="SUPFAM" id="SSF52317">
    <property type="entry name" value="Class I glutamine amidotransferase-like"/>
    <property type="match status" value="1"/>
</dbReference>
<proteinExistence type="predicted"/>
<evidence type="ECO:0000313" key="2">
    <source>
        <dbReference type="EMBL" id="ENW86415.1"/>
    </source>
</evidence>
<dbReference type="PATRIC" id="fig|1217709.3.peg.1422"/>
<dbReference type="PROSITE" id="PS51273">
    <property type="entry name" value="GATASE_TYPE_1"/>
    <property type="match status" value="1"/>
</dbReference>
<comment type="caution">
    <text evidence="2">The sequence shown here is derived from an EMBL/GenBank/DDBJ whole genome shotgun (WGS) entry which is preliminary data.</text>
</comment>
<evidence type="ECO:0000313" key="3">
    <source>
        <dbReference type="Proteomes" id="UP000023774"/>
    </source>
</evidence>
<feature type="domain" description="Glutamine amidotransferase" evidence="1">
    <location>
        <begin position="32"/>
        <end position="189"/>
    </location>
</feature>
<name>N9M030_9GAMM</name>
<dbReference type="Gene3D" id="3.40.50.880">
    <property type="match status" value="1"/>
</dbReference>
<evidence type="ECO:0000259" key="1">
    <source>
        <dbReference type="Pfam" id="PF00117"/>
    </source>
</evidence>
<dbReference type="EMBL" id="APRJ01000011">
    <property type="protein sequence ID" value="ENW86415.1"/>
    <property type="molecule type" value="Genomic_DNA"/>
</dbReference>
<dbReference type="PANTHER" id="PTHR42695:SF5">
    <property type="entry name" value="GLUTAMINE AMIDOTRANSFERASE YLR126C-RELATED"/>
    <property type="match status" value="1"/>
</dbReference>
<dbReference type="GO" id="GO:0005829">
    <property type="term" value="C:cytosol"/>
    <property type="evidence" value="ECO:0007669"/>
    <property type="project" value="TreeGrafter"/>
</dbReference>
<dbReference type="HOGENOM" id="CLU_054974_3_1_6"/>
<dbReference type="AlphaFoldDB" id="N9M030"/>
<reference evidence="2 3" key="1">
    <citation type="submission" date="2013-02" db="EMBL/GenBank/DDBJ databases">
        <title>The Genome Sequence of Acinetobacter sp. NIPH 713.</title>
        <authorList>
            <consortium name="The Broad Institute Genome Sequencing Platform"/>
            <consortium name="The Broad Institute Genome Sequencing Center for Infectious Disease"/>
            <person name="Cerqueira G."/>
            <person name="Feldgarden M."/>
            <person name="Courvalin P."/>
            <person name="Perichon B."/>
            <person name="Grillot-Courvalin C."/>
            <person name="Clermont D."/>
            <person name="Rocha E."/>
            <person name="Yoon E.-J."/>
            <person name="Nemec A."/>
            <person name="Walker B."/>
            <person name="Young S.K."/>
            <person name="Zeng Q."/>
            <person name="Gargeya S."/>
            <person name="Fitzgerald M."/>
            <person name="Haas B."/>
            <person name="Abouelleil A."/>
            <person name="Alvarado L."/>
            <person name="Arachchi H.M."/>
            <person name="Berlin A.M."/>
            <person name="Chapman S.B."/>
            <person name="Dewar J."/>
            <person name="Goldberg J."/>
            <person name="Griggs A."/>
            <person name="Gujja S."/>
            <person name="Hansen M."/>
            <person name="Howarth C."/>
            <person name="Imamovic A."/>
            <person name="Larimer J."/>
            <person name="McCowan C."/>
            <person name="Murphy C."/>
            <person name="Neiman D."/>
            <person name="Pearson M."/>
            <person name="Priest M."/>
            <person name="Roberts A."/>
            <person name="Saif S."/>
            <person name="Shea T."/>
            <person name="Sisk P."/>
            <person name="Sykes S."/>
            <person name="Wortman J."/>
            <person name="Nusbaum C."/>
            <person name="Birren B."/>
        </authorList>
    </citation>
    <scope>NUCLEOTIDE SEQUENCE [LARGE SCALE GENOMIC DNA]</scope>
    <source>
        <strain evidence="2 3">NIPH 713</strain>
    </source>
</reference>
<dbReference type="InterPro" id="IPR044992">
    <property type="entry name" value="ChyE-like"/>
</dbReference>